<feature type="non-terminal residue" evidence="1">
    <location>
        <position position="1"/>
    </location>
</feature>
<sequence length="113" mass="12835">MKNNFTPAAEYSSVRRRFISENILSHKTLTNTEETLRIQCMSRCGRRFSGIIRTCPSVHTTWNLTAHGMWRRNIFLLIFSQDGLWRAGDPVMCVREVVLSLGSLSLSVSVSVS</sequence>
<organism evidence="1 2">
    <name type="scientific">Synaphobranchus kaupii</name>
    <name type="common">Kaup's arrowtooth eel</name>
    <dbReference type="NCBI Taxonomy" id="118154"/>
    <lineage>
        <taxon>Eukaryota</taxon>
        <taxon>Metazoa</taxon>
        <taxon>Chordata</taxon>
        <taxon>Craniata</taxon>
        <taxon>Vertebrata</taxon>
        <taxon>Euteleostomi</taxon>
        <taxon>Actinopterygii</taxon>
        <taxon>Neopterygii</taxon>
        <taxon>Teleostei</taxon>
        <taxon>Anguilliformes</taxon>
        <taxon>Synaphobranchidae</taxon>
        <taxon>Synaphobranchus</taxon>
    </lineage>
</organism>
<name>A0A9Q1FCE4_SYNKA</name>
<protein>
    <submittedName>
        <fullName evidence="1">Uncharacterized protein</fullName>
    </submittedName>
</protein>
<proteinExistence type="predicted"/>
<evidence type="ECO:0000313" key="1">
    <source>
        <dbReference type="EMBL" id="KAJ8355624.1"/>
    </source>
</evidence>
<dbReference type="Proteomes" id="UP001152622">
    <property type="component" value="Chromosome 6"/>
</dbReference>
<keyword evidence="2" id="KW-1185">Reference proteome</keyword>
<accession>A0A9Q1FCE4</accession>
<reference evidence="1" key="1">
    <citation type="journal article" date="2023" name="Science">
        <title>Genome structures resolve the early diversification of teleost fishes.</title>
        <authorList>
            <person name="Parey E."/>
            <person name="Louis A."/>
            <person name="Montfort J."/>
            <person name="Bouchez O."/>
            <person name="Roques C."/>
            <person name="Iampietro C."/>
            <person name="Lluch J."/>
            <person name="Castinel A."/>
            <person name="Donnadieu C."/>
            <person name="Desvignes T."/>
            <person name="Floi Bucao C."/>
            <person name="Jouanno E."/>
            <person name="Wen M."/>
            <person name="Mejri S."/>
            <person name="Dirks R."/>
            <person name="Jansen H."/>
            <person name="Henkel C."/>
            <person name="Chen W.J."/>
            <person name="Zahm M."/>
            <person name="Cabau C."/>
            <person name="Klopp C."/>
            <person name="Thompson A.W."/>
            <person name="Robinson-Rechavi M."/>
            <person name="Braasch I."/>
            <person name="Lecointre G."/>
            <person name="Bobe J."/>
            <person name="Postlethwait J.H."/>
            <person name="Berthelot C."/>
            <person name="Roest Crollius H."/>
            <person name="Guiguen Y."/>
        </authorList>
    </citation>
    <scope>NUCLEOTIDE SEQUENCE</scope>
    <source>
        <strain evidence="1">WJC10195</strain>
    </source>
</reference>
<comment type="caution">
    <text evidence="1">The sequence shown here is derived from an EMBL/GenBank/DDBJ whole genome shotgun (WGS) entry which is preliminary data.</text>
</comment>
<dbReference type="EMBL" id="JAINUF010000006">
    <property type="protein sequence ID" value="KAJ8355624.1"/>
    <property type="molecule type" value="Genomic_DNA"/>
</dbReference>
<evidence type="ECO:0000313" key="2">
    <source>
        <dbReference type="Proteomes" id="UP001152622"/>
    </source>
</evidence>
<gene>
    <name evidence="1" type="ORF">SKAU_G00184180</name>
</gene>
<dbReference type="AlphaFoldDB" id="A0A9Q1FCE4"/>